<dbReference type="AlphaFoldDB" id="A0A8S1PCP4"/>
<dbReference type="EMBL" id="CAJJDN010000074">
    <property type="protein sequence ID" value="CAD8100897.1"/>
    <property type="molecule type" value="Genomic_DNA"/>
</dbReference>
<proteinExistence type="predicted"/>
<dbReference type="Proteomes" id="UP000692954">
    <property type="component" value="Unassembled WGS sequence"/>
</dbReference>
<name>A0A8S1PCP4_9CILI</name>
<accession>A0A8S1PCP4</accession>
<sequence length="65" mass="7721">MLFIIVNQEIRNRTKMSFCDLEMILNKIMFLFFIARENALVIKQLILRRAEQTLTIFTLNTIQGT</sequence>
<gene>
    <name evidence="1" type="ORF">PSON_ATCC_30995.1.T0740278</name>
</gene>
<reference evidence="1" key="1">
    <citation type="submission" date="2021-01" db="EMBL/GenBank/DDBJ databases">
        <authorList>
            <consortium name="Genoscope - CEA"/>
            <person name="William W."/>
        </authorList>
    </citation>
    <scope>NUCLEOTIDE SEQUENCE</scope>
</reference>
<organism evidence="1 2">
    <name type="scientific">Paramecium sonneborni</name>
    <dbReference type="NCBI Taxonomy" id="65129"/>
    <lineage>
        <taxon>Eukaryota</taxon>
        <taxon>Sar</taxon>
        <taxon>Alveolata</taxon>
        <taxon>Ciliophora</taxon>
        <taxon>Intramacronucleata</taxon>
        <taxon>Oligohymenophorea</taxon>
        <taxon>Peniculida</taxon>
        <taxon>Parameciidae</taxon>
        <taxon>Paramecium</taxon>
    </lineage>
</organism>
<evidence type="ECO:0000313" key="2">
    <source>
        <dbReference type="Proteomes" id="UP000692954"/>
    </source>
</evidence>
<protein>
    <submittedName>
        <fullName evidence="1">Uncharacterized protein</fullName>
    </submittedName>
</protein>
<evidence type="ECO:0000313" key="1">
    <source>
        <dbReference type="EMBL" id="CAD8100897.1"/>
    </source>
</evidence>
<comment type="caution">
    <text evidence="1">The sequence shown here is derived from an EMBL/GenBank/DDBJ whole genome shotgun (WGS) entry which is preliminary data.</text>
</comment>
<keyword evidence="2" id="KW-1185">Reference proteome</keyword>